<dbReference type="InterPro" id="IPR000160">
    <property type="entry name" value="GGDEF_dom"/>
</dbReference>
<dbReference type="OrthoDB" id="9807794at2"/>
<dbReference type="FunFam" id="3.30.70.270:FF:000001">
    <property type="entry name" value="Diguanylate cyclase domain protein"/>
    <property type="match status" value="1"/>
</dbReference>
<evidence type="ECO:0000259" key="2">
    <source>
        <dbReference type="PROSITE" id="PS50887"/>
    </source>
</evidence>
<keyword evidence="1" id="KW-1133">Transmembrane helix</keyword>
<feature type="transmembrane region" description="Helical" evidence="1">
    <location>
        <begin position="27"/>
        <end position="49"/>
    </location>
</feature>
<dbReference type="Pfam" id="PF00990">
    <property type="entry name" value="GGDEF"/>
    <property type="match status" value="1"/>
</dbReference>
<dbReference type="GO" id="GO:0052621">
    <property type="term" value="F:diguanylate cyclase activity"/>
    <property type="evidence" value="ECO:0007669"/>
    <property type="project" value="TreeGrafter"/>
</dbReference>
<dbReference type="PROSITE" id="PS50887">
    <property type="entry name" value="GGDEF"/>
    <property type="match status" value="1"/>
</dbReference>
<dbReference type="GO" id="GO:1902201">
    <property type="term" value="P:negative regulation of bacterial-type flagellum-dependent cell motility"/>
    <property type="evidence" value="ECO:0007669"/>
    <property type="project" value="TreeGrafter"/>
</dbReference>
<dbReference type="InterPro" id="IPR029787">
    <property type="entry name" value="Nucleotide_cyclase"/>
</dbReference>
<name>A0A8J8MDQ8_9FIRM</name>
<organism evidence="3 4">
    <name type="scientific">Vallitalea guaymasensis</name>
    <dbReference type="NCBI Taxonomy" id="1185412"/>
    <lineage>
        <taxon>Bacteria</taxon>
        <taxon>Bacillati</taxon>
        <taxon>Bacillota</taxon>
        <taxon>Clostridia</taxon>
        <taxon>Lachnospirales</taxon>
        <taxon>Vallitaleaceae</taxon>
        <taxon>Vallitalea</taxon>
    </lineage>
</organism>
<sequence>MQDNFYYSEEKLLFDNEVKVNYRIAKVLFYIAVTVIPLVIVLQLLGVFIYYMVDAIMAIVTAFILLIMPRILTIVHVHKKKWFKYILLFLVIMMLPLIYLEYDYMVLILWIFPLLISCMYFSNRLNTITVIFDVVVLGFTSYYRSYQRLQNNLISQRIGGLFKDFIISYITYAMLVMISYVIIYLLTKKTNELLQDAIKKKEFEILSITDSMTGIYNYRYLMSELEKNQELFHKENIPFAAVLFDVDHFKSINDTYGHVEGDCALQAIVKCLQNMVRENDVIGRYGGEEFMVILSDTTVNEAYMIAEKCRQAISRLKIENLDTYISISGGVAEYNGENIKDYIRSMDEKMYDAKNNGRNIIIA</sequence>
<dbReference type="EMBL" id="CP058561">
    <property type="protein sequence ID" value="QUH31066.1"/>
    <property type="molecule type" value="Genomic_DNA"/>
</dbReference>
<dbReference type="SMART" id="SM00267">
    <property type="entry name" value="GGDEF"/>
    <property type="match status" value="1"/>
</dbReference>
<feature type="transmembrane region" description="Helical" evidence="1">
    <location>
        <begin position="104"/>
        <end position="121"/>
    </location>
</feature>
<dbReference type="InterPro" id="IPR050469">
    <property type="entry name" value="Diguanylate_Cyclase"/>
</dbReference>
<keyword evidence="1" id="KW-0812">Transmembrane</keyword>
<dbReference type="Proteomes" id="UP000677305">
    <property type="component" value="Chromosome"/>
</dbReference>
<feature type="transmembrane region" description="Helical" evidence="1">
    <location>
        <begin position="82"/>
        <end position="98"/>
    </location>
</feature>
<dbReference type="KEGG" id="vgu:HYG85_19940"/>
<feature type="transmembrane region" description="Helical" evidence="1">
    <location>
        <begin position="128"/>
        <end position="146"/>
    </location>
</feature>
<evidence type="ECO:0000313" key="4">
    <source>
        <dbReference type="Proteomes" id="UP000677305"/>
    </source>
</evidence>
<dbReference type="GO" id="GO:0043709">
    <property type="term" value="P:cell adhesion involved in single-species biofilm formation"/>
    <property type="evidence" value="ECO:0007669"/>
    <property type="project" value="TreeGrafter"/>
</dbReference>
<proteinExistence type="predicted"/>
<accession>A0A8J8MDQ8</accession>
<dbReference type="GO" id="GO:0005886">
    <property type="term" value="C:plasma membrane"/>
    <property type="evidence" value="ECO:0007669"/>
    <property type="project" value="TreeGrafter"/>
</dbReference>
<keyword evidence="1" id="KW-0472">Membrane</keyword>
<dbReference type="PANTHER" id="PTHR45138:SF9">
    <property type="entry name" value="DIGUANYLATE CYCLASE DGCM-RELATED"/>
    <property type="match status" value="1"/>
</dbReference>
<evidence type="ECO:0000256" key="1">
    <source>
        <dbReference type="SAM" id="Phobius"/>
    </source>
</evidence>
<dbReference type="InterPro" id="IPR043128">
    <property type="entry name" value="Rev_trsase/Diguanyl_cyclase"/>
</dbReference>
<protein>
    <submittedName>
        <fullName evidence="3">GGDEF domain-containing protein</fullName>
    </submittedName>
</protein>
<dbReference type="CDD" id="cd01949">
    <property type="entry name" value="GGDEF"/>
    <property type="match status" value="1"/>
</dbReference>
<feature type="domain" description="GGDEF" evidence="2">
    <location>
        <begin position="237"/>
        <end position="363"/>
    </location>
</feature>
<dbReference type="NCBIfam" id="TIGR00254">
    <property type="entry name" value="GGDEF"/>
    <property type="match status" value="1"/>
</dbReference>
<dbReference type="Gene3D" id="3.30.70.270">
    <property type="match status" value="1"/>
</dbReference>
<dbReference type="AlphaFoldDB" id="A0A8J8MDQ8"/>
<keyword evidence="4" id="KW-1185">Reference proteome</keyword>
<reference evidence="3 4" key="1">
    <citation type="submission" date="2020-07" db="EMBL/GenBank/DDBJ databases">
        <title>Vallitalea guaymasensis genome.</title>
        <authorList>
            <person name="Postec A."/>
        </authorList>
    </citation>
    <scope>NUCLEOTIDE SEQUENCE [LARGE SCALE GENOMIC DNA]</scope>
    <source>
        <strain evidence="3 4">Ra1766G1</strain>
    </source>
</reference>
<dbReference type="PANTHER" id="PTHR45138">
    <property type="entry name" value="REGULATORY COMPONENTS OF SENSORY TRANSDUCTION SYSTEM"/>
    <property type="match status" value="1"/>
</dbReference>
<gene>
    <name evidence="3" type="ORF">HYG85_19940</name>
</gene>
<dbReference type="SUPFAM" id="SSF55073">
    <property type="entry name" value="Nucleotide cyclase"/>
    <property type="match status" value="1"/>
</dbReference>
<dbReference type="RefSeq" id="WP_113675625.1">
    <property type="nucleotide sequence ID" value="NZ_CAJXUH010000001.1"/>
</dbReference>
<feature type="transmembrane region" description="Helical" evidence="1">
    <location>
        <begin position="55"/>
        <end position="75"/>
    </location>
</feature>
<feature type="transmembrane region" description="Helical" evidence="1">
    <location>
        <begin position="166"/>
        <end position="186"/>
    </location>
</feature>
<evidence type="ECO:0000313" key="3">
    <source>
        <dbReference type="EMBL" id="QUH31066.1"/>
    </source>
</evidence>